<name>A0A7K3R069_9ACTN</name>
<gene>
    <name evidence="3" type="ORF">G3I21_28325</name>
</gene>
<dbReference type="EMBL" id="JAAGMR010000323">
    <property type="protein sequence ID" value="NEB95538.1"/>
    <property type="molecule type" value="Genomic_DNA"/>
</dbReference>
<evidence type="ECO:0000256" key="2">
    <source>
        <dbReference type="SAM" id="SignalP"/>
    </source>
</evidence>
<dbReference type="RefSeq" id="WP_164194471.1">
    <property type="nucleotide sequence ID" value="NZ_JAAGMR010000323.1"/>
</dbReference>
<dbReference type="SUPFAM" id="SSF53850">
    <property type="entry name" value="Periplasmic binding protein-like II"/>
    <property type="match status" value="1"/>
</dbReference>
<dbReference type="AlphaFoldDB" id="A0A7K3R069"/>
<dbReference type="InterPro" id="IPR006311">
    <property type="entry name" value="TAT_signal"/>
</dbReference>
<organism evidence="3 4">
    <name type="scientific">Streptomyces bauhiniae</name>
    <dbReference type="NCBI Taxonomy" id="2340725"/>
    <lineage>
        <taxon>Bacteria</taxon>
        <taxon>Bacillati</taxon>
        <taxon>Actinomycetota</taxon>
        <taxon>Actinomycetes</taxon>
        <taxon>Kitasatosporales</taxon>
        <taxon>Streptomycetaceae</taxon>
        <taxon>Streptomyces</taxon>
    </lineage>
</organism>
<feature type="region of interest" description="Disordered" evidence="1">
    <location>
        <begin position="33"/>
        <end position="64"/>
    </location>
</feature>
<accession>A0A7K3R069</accession>
<evidence type="ECO:0000256" key="1">
    <source>
        <dbReference type="SAM" id="MobiDB-lite"/>
    </source>
</evidence>
<sequence length="561" mass="60756">MRQPTTSSPTSRRTLLAGALGLGAGLTLAACGSGSSGGGGHTTGAAFRTPQAGPVPSPMPGEHRDPIHGVPAAYDRYPSAAEQFTSVAKAPGHGGTMTALMQLATTPAPGRGSNRWWQELEKRLNLNWRPTLVGGSDIGDRAQTIIASGDMPDLFNVNHYFSPAIDRSVKQGAFTELSDHVGGSAILDYPNLARLPDWAWRNSSIDGGIFGVPRPTPLVNNVAFYRQDWRKKLGLDVPRDADEVYALLTAFTKSSPAGNGKKTWGLSDLNSGFFAAMHRVPSTWRLNRDGTLTKDHETDEWEAMLVYMRKLWVGGAFHPDAPTMPWDQQRQLFLNGSIGMHAEGFNGMVSVGGDLGVIQRNSPGADLQPMLPPGFDGGKPLVAQDTGYWGYYSIPAKLRGNKDKIREVLRVCDYFAAPFGSSEYTFVNYGINDHHFTYGKGGAPVPTTNAARLSELSMAYMCQPSELNFFFAGQPAQVAKDAQTFLHDAMPVSEPNPVVNLYSETAISKTPVLKQLVDDLMVAVVTGRKPISALAEARRAWKSQGGDQMRAEYEKALAKKK</sequence>
<evidence type="ECO:0000313" key="4">
    <source>
        <dbReference type="Proteomes" id="UP000470520"/>
    </source>
</evidence>
<feature type="signal peptide" evidence="2">
    <location>
        <begin position="1"/>
        <end position="29"/>
    </location>
</feature>
<keyword evidence="2" id="KW-0732">Signal</keyword>
<dbReference type="InterPro" id="IPR006059">
    <property type="entry name" value="SBP"/>
</dbReference>
<dbReference type="PROSITE" id="PS51318">
    <property type="entry name" value="TAT"/>
    <property type="match status" value="1"/>
</dbReference>
<proteinExistence type="predicted"/>
<evidence type="ECO:0000313" key="3">
    <source>
        <dbReference type="EMBL" id="NEB95538.1"/>
    </source>
</evidence>
<dbReference type="Proteomes" id="UP000470520">
    <property type="component" value="Unassembled WGS sequence"/>
</dbReference>
<reference evidence="3 4" key="1">
    <citation type="submission" date="2020-01" db="EMBL/GenBank/DDBJ databases">
        <title>Insect and environment-associated Actinomycetes.</title>
        <authorList>
            <person name="Currrie C."/>
            <person name="Chevrette M."/>
            <person name="Carlson C."/>
            <person name="Stubbendieck R."/>
            <person name="Wendt-Pienkowski E."/>
        </authorList>
    </citation>
    <scope>NUCLEOTIDE SEQUENCE [LARGE SCALE GENOMIC DNA]</scope>
    <source>
        <strain evidence="3 4">SID7754</strain>
    </source>
</reference>
<dbReference type="Gene3D" id="3.40.190.10">
    <property type="entry name" value="Periplasmic binding protein-like II"/>
    <property type="match status" value="2"/>
</dbReference>
<dbReference type="Pfam" id="PF01547">
    <property type="entry name" value="SBP_bac_1"/>
    <property type="match status" value="1"/>
</dbReference>
<dbReference type="PROSITE" id="PS51257">
    <property type="entry name" value="PROKAR_LIPOPROTEIN"/>
    <property type="match status" value="1"/>
</dbReference>
<protein>
    <submittedName>
        <fullName evidence="3">Extracellular solute-binding protein</fullName>
    </submittedName>
</protein>
<feature type="chain" id="PRO_5029638174" evidence="2">
    <location>
        <begin position="30"/>
        <end position="561"/>
    </location>
</feature>
<comment type="caution">
    <text evidence="3">The sequence shown here is derived from an EMBL/GenBank/DDBJ whole genome shotgun (WGS) entry which is preliminary data.</text>
</comment>